<name>A0ABR2SN45_9ROSI</name>
<evidence type="ECO:0000313" key="3">
    <source>
        <dbReference type="Proteomes" id="UP001396334"/>
    </source>
</evidence>
<dbReference type="Proteomes" id="UP001396334">
    <property type="component" value="Unassembled WGS sequence"/>
</dbReference>
<dbReference type="EMBL" id="JBBPBN010000013">
    <property type="protein sequence ID" value="KAK9026421.1"/>
    <property type="molecule type" value="Genomic_DNA"/>
</dbReference>
<evidence type="ECO:0000256" key="1">
    <source>
        <dbReference type="SAM" id="MobiDB-lite"/>
    </source>
</evidence>
<dbReference type="PANTHER" id="PTHR33448">
    <property type="entry name" value="CHLOROPLAST PROTEIN HCF243-RELATED"/>
    <property type="match status" value="1"/>
</dbReference>
<organism evidence="2 3">
    <name type="scientific">Hibiscus sabdariffa</name>
    <name type="common">roselle</name>
    <dbReference type="NCBI Taxonomy" id="183260"/>
    <lineage>
        <taxon>Eukaryota</taxon>
        <taxon>Viridiplantae</taxon>
        <taxon>Streptophyta</taxon>
        <taxon>Embryophyta</taxon>
        <taxon>Tracheophyta</taxon>
        <taxon>Spermatophyta</taxon>
        <taxon>Magnoliopsida</taxon>
        <taxon>eudicotyledons</taxon>
        <taxon>Gunneridae</taxon>
        <taxon>Pentapetalae</taxon>
        <taxon>rosids</taxon>
        <taxon>malvids</taxon>
        <taxon>Malvales</taxon>
        <taxon>Malvaceae</taxon>
        <taxon>Malvoideae</taxon>
        <taxon>Hibiscus</taxon>
    </lineage>
</organism>
<protein>
    <submittedName>
        <fullName evidence="2">Uncharacterized protein</fullName>
    </submittedName>
</protein>
<sequence>MKIENAKTTKTVKMATRHQEPSFPNDSWCCKRITTSFRTKRRKKKRLARFQNPIDDDQAAIPPPNAVLLMRCRSAPAKARQEENEENEEDAKDDSKRKYENKTTNLKPLMEEENRKAIESLVAMGYDCDSYKISTNMFKETWLVGGMKDPLS</sequence>
<dbReference type="PANTHER" id="PTHR33448:SF3">
    <property type="entry name" value="OS09G0370000 PROTEIN"/>
    <property type="match status" value="1"/>
</dbReference>
<feature type="region of interest" description="Disordered" evidence="1">
    <location>
        <begin position="38"/>
        <end position="111"/>
    </location>
</feature>
<gene>
    <name evidence="2" type="ORF">V6N11_039261</name>
</gene>
<feature type="compositionally biased region" description="Acidic residues" evidence="1">
    <location>
        <begin position="83"/>
        <end position="92"/>
    </location>
</feature>
<reference evidence="2 3" key="1">
    <citation type="journal article" date="2024" name="G3 (Bethesda)">
        <title>Genome assembly of Hibiscus sabdariffa L. provides insights into metabolisms of medicinal natural products.</title>
        <authorList>
            <person name="Kim T."/>
        </authorList>
    </citation>
    <scope>NUCLEOTIDE SEQUENCE [LARGE SCALE GENOMIC DNA]</scope>
    <source>
        <strain evidence="2">TK-2024</strain>
        <tissue evidence="2">Old leaves</tissue>
    </source>
</reference>
<feature type="region of interest" description="Disordered" evidence="1">
    <location>
        <begin position="1"/>
        <end position="25"/>
    </location>
</feature>
<accession>A0ABR2SN45</accession>
<feature type="compositionally biased region" description="Basic residues" evidence="1">
    <location>
        <begin position="38"/>
        <end position="48"/>
    </location>
</feature>
<evidence type="ECO:0000313" key="2">
    <source>
        <dbReference type="EMBL" id="KAK9026421.1"/>
    </source>
</evidence>
<proteinExistence type="predicted"/>
<comment type="caution">
    <text evidence="2">The sequence shown here is derived from an EMBL/GenBank/DDBJ whole genome shotgun (WGS) entry which is preliminary data.</text>
</comment>
<keyword evidence="3" id="KW-1185">Reference proteome</keyword>